<sequence length="193" mass="21658">MGREINREAVANHLAHLRETYGDLPIEEVRDEIAAEQFESVREDFCDGYVGGAYAWVVRRTEQRPELTESMSAEARDDRPRALMILSRGGDRWGLPGGGLESGETFDETAVREVREETGIDCRPTEPFLVERVRAVSAGEHDDVLHGLRVFFDAEYESGTVSIQPGELAGAAWFAEPPAAMRPENERRADEFF</sequence>
<dbReference type="AlphaFoldDB" id="A0AAV3T5D0"/>
<dbReference type="GO" id="GO:0016787">
    <property type="term" value="F:hydrolase activity"/>
    <property type="evidence" value="ECO:0007669"/>
    <property type="project" value="UniProtKB-KW"/>
</dbReference>
<dbReference type="Proteomes" id="UP001500420">
    <property type="component" value="Unassembled WGS sequence"/>
</dbReference>
<reference evidence="4 5" key="1">
    <citation type="journal article" date="2019" name="Int. J. Syst. Evol. Microbiol.">
        <title>The Global Catalogue of Microorganisms (GCM) 10K type strain sequencing project: providing services to taxonomists for standard genome sequencing and annotation.</title>
        <authorList>
            <consortium name="The Broad Institute Genomics Platform"/>
            <consortium name="The Broad Institute Genome Sequencing Center for Infectious Disease"/>
            <person name="Wu L."/>
            <person name="Ma J."/>
        </authorList>
    </citation>
    <scope>NUCLEOTIDE SEQUENCE [LARGE SCALE GENOMIC DNA]</scope>
    <source>
        <strain evidence="4 5">JCM 16328</strain>
    </source>
</reference>
<dbReference type="InterPro" id="IPR000086">
    <property type="entry name" value="NUDIX_hydrolase_dom"/>
</dbReference>
<keyword evidence="5" id="KW-1185">Reference proteome</keyword>
<protein>
    <submittedName>
        <fullName evidence="4">NUDIX domain-containing protein</fullName>
    </submittedName>
</protein>
<accession>A0AAV3T5D0</accession>
<feature type="domain" description="Nudix hydrolase" evidence="3">
    <location>
        <begin position="48"/>
        <end position="193"/>
    </location>
</feature>
<dbReference type="EMBL" id="BAAADV010000001">
    <property type="protein sequence ID" value="GAA0661849.1"/>
    <property type="molecule type" value="Genomic_DNA"/>
</dbReference>
<keyword evidence="2" id="KW-0378">Hydrolase</keyword>
<comment type="caution">
    <text evidence="4">The sequence shown here is derived from an EMBL/GenBank/DDBJ whole genome shotgun (WGS) entry which is preliminary data.</text>
</comment>
<dbReference type="PANTHER" id="PTHR43046">
    <property type="entry name" value="GDP-MANNOSE MANNOSYL HYDROLASE"/>
    <property type="match status" value="1"/>
</dbReference>
<name>A0AAV3T5D0_9EURY</name>
<dbReference type="SUPFAM" id="SSF55811">
    <property type="entry name" value="Nudix"/>
    <property type="match status" value="1"/>
</dbReference>
<evidence type="ECO:0000259" key="3">
    <source>
        <dbReference type="PROSITE" id="PS51462"/>
    </source>
</evidence>
<dbReference type="PROSITE" id="PS00893">
    <property type="entry name" value="NUDIX_BOX"/>
    <property type="match status" value="1"/>
</dbReference>
<evidence type="ECO:0000313" key="5">
    <source>
        <dbReference type="Proteomes" id="UP001500420"/>
    </source>
</evidence>
<dbReference type="InterPro" id="IPR015797">
    <property type="entry name" value="NUDIX_hydrolase-like_dom_sf"/>
</dbReference>
<dbReference type="InterPro" id="IPR020476">
    <property type="entry name" value="Nudix_hydrolase"/>
</dbReference>
<gene>
    <name evidence="4" type="ORF">GCM10009020_02680</name>
</gene>
<evidence type="ECO:0000313" key="4">
    <source>
        <dbReference type="EMBL" id="GAA0661849.1"/>
    </source>
</evidence>
<dbReference type="PRINTS" id="PR00502">
    <property type="entry name" value="NUDIXFAMILY"/>
</dbReference>
<dbReference type="Gene3D" id="3.90.79.10">
    <property type="entry name" value="Nucleoside Triphosphate Pyrophosphohydrolase"/>
    <property type="match status" value="1"/>
</dbReference>
<evidence type="ECO:0000256" key="2">
    <source>
        <dbReference type="ARBA" id="ARBA00022801"/>
    </source>
</evidence>
<proteinExistence type="predicted"/>
<dbReference type="InterPro" id="IPR020084">
    <property type="entry name" value="NUDIX_hydrolase_CS"/>
</dbReference>
<dbReference type="PROSITE" id="PS51462">
    <property type="entry name" value="NUDIX"/>
    <property type="match status" value="1"/>
</dbReference>
<dbReference type="CDD" id="cd02883">
    <property type="entry name" value="NUDIX_Hydrolase"/>
    <property type="match status" value="1"/>
</dbReference>
<dbReference type="Pfam" id="PF00293">
    <property type="entry name" value="NUDIX"/>
    <property type="match status" value="1"/>
</dbReference>
<evidence type="ECO:0000256" key="1">
    <source>
        <dbReference type="ARBA" id="ARBA00001946"/>
    </source>
</evidence>
<organism evidence="4 5">
    <name type="scientific">Natronoarchaeum mannanilyticum</name>
    <dbReference type="NCBI Taxonomy" id="926360"/>
    <lineage>
        <taxon>Archaea</taxon>
        <taxon>Methanobacteriati</taxon>
        <taxon>Methanobacteriota</taxon>
        <taxon>Stenosarchaea group</taxon>
        <taxon>Halobacteria</taxon>
        <taxon>Halobacteriales</taxon>
        <taxon>Natronoarchaeaceae</taxon>
    </lineage>
</organism>
<dbReference type="PANTHER" id="PTHR43046:SF16">
    <property type="entry name" value="ADP-RIBOSE PYROPHOSPHATASE YJHB-RELATED"/>
    <property type="match status" value="1"/>
</dbReference>
<dbReference type="RefSeq" id="WP_343772017.1">
    <property type="nucleotide sequence ID" value="NZ_BAAADV010000001.1"/>
</dbReference>
<comment type="cofactor">
    <cofactor evidence="1">
        <name>Mg(2+)</name>
        <dbReference type="ChEBI" id="CHEBI:18420"/>
    </cofactor>
</comment>